<dbReference type="EMBL" id="CTEE01000001">
    <property type="protein sequence ID" value="CQD02552.1"/>
    <property type="molecule type" value="Genomic_DNA"/>
</dbReference>
<evidence type="ECO:0000256" key="3">
    <source>
        <dbReference type="ARBA" id="ARBA00022490"/>
    </source>
</evidence>
<organism evidence="5 6">
    <name type="scientific">Mycobacterium lentiflavum</name>
    <dbReference type="NCBI Taxonomy" id="141349"/>
    <lineage>
        <taxon>Bacteria</taxon>
        <taxon>Bacillati</taxon>
        <taxon>Actinomycetota</taxon>
        <taxon>Actinomycetes</taxon>
        <taxon>Mycobacteriales</taxon>
        <taxon>Mycobacteriaceae</taxon>
        <taxon>Mycobacterium</taxon>
        <taxon>Mycobacterium simiae complex</taxon>
    </lineage>
</organism>
<dbReference type="AlphaFoldDB" id="A0A0E4GUK7"/>
<comment type="similarity">
    <text evidence="2">Belongs to the EspG family.</text>
</comment>
<keyword evidence="3" id="KW-0963">Cytoplasm</keyword>
<evidence type="ECO:0000256" key="4">
    <source>
        <dbReference type="ARBA" id="ARBA00023186"/>
    </source>
</evidence>
<proteinExistence type="inferred from homology"/>
<reference evidence="5 6" key="1">
    <citation type="submission" date="2015-03" db="EMBL/GenBank/DDBJ databases">
        <authorList>
            <person name="Urmite Genomes"/>
        </authorList>
    </citation>
    <scope>NUCLEOTIDE SEQUENCE [LARGE SCALE GENOMIC DNA]</scope>
    <source>
        <strain evidence="5 6">CSUR P1491</strain>
    </source>
</reference>
<evidence type="ECO:0000313" key="5">
    <source>
        <dbReference type="EMBL" id="CQD02552.1"/>
    </source>
</evidence>
<comment type="subcellular location">
    <subcellularLocation>
        <location evidence="1">Cytoplasm</location>
    </subcellularLocation>
</comment>
<dbReference type="InterPro" id="IPR025734">
    <property type="entry name" value="EspG"/>
</dbReference>
<keyword evidence="5" id="KW-0238">DNA-binding</keyword>
<evidence type="ECO:0000313" key="6">
    <source>
        <dbReference type="Proteomes" id="UP000199251"/>
    </source>
</evidence>
<dbReference type="STRING" id="141349.BN1232_00155"/>
<gene>
    <name evidence="5" type="ORF">BN1232_00155</name>
</gene>
<dbReference type="OrthoDB" id="4741091at2"/>
<sequence>MLTTSLDGLWVLQVLTGIEVLAPEMGLRPHLPRVEPKHAALAHPVTAELRAAGAIDETDSVDGAIVEWLTVLSRRDIGLLVHFRLADGGEPARALLARFAQWWVAIERSGDLVRITGAGIANNEGTASAALNAQIERLCGANDPAPLRPVTLDADAMRATATDERSLHEFLGNQGLDADQVHMLKLATDPSRSAQASFVALQSGVETGLATRTHFEPGAVTIIDTTEGRVVAEQVSSGGKNWMIIAPGTKTNIGTAINQMVRRLPAHEEWHSYRKVV</sequence>
<keyword evidence="4" id="KW-0143">Chaperone</keyword>
<dbReference type="GO" id="GO:0003677">
    <property type="term" value="F:DNA binding"/>
    <property type="evidence" value="ECO:0007669"/>
    <property type="project" value="UniProtKB-KW"/>
</dbReference>
<name>A0A0E4GUK7_MYCLN</name>
<dbReference type="RefSeq" id="WP_090597945.1">
    <property type="nucleotide sequence ID" value="NZ_CTEE01000001.1"/>
</dbReference>
<accession>A0A0E4GUK7</accession>
<dbReference type="Proteomes" id="UP000199251">
    <property type="component" value="Unassembled WGS sequence"/>
</dbReference>
<dbReference type="Pfam" id="PF14011">
    <property type="entry name" value="ESX-1_EspG"/>
    <property type="match status" value="1"/>
</dbReference>
<dbReference type="GO" id="GO:0005737">
    <property type="term" value="C:cytoplasm"/>
    <property type="evidence" value="ECO:0007669"/>
    <property type="project" value="UniProtKB-SubCell"/>
</dbReference>
<protein>
    <submittedName>
        <fullName evidence="5">Putative DNA-binding protein</fullName>
    </submittedName>
</protein>
<evidence type="ECO:0000256" key="1">
    <source>
        <dbReference type="ARBA" id="ARBA00004496"/>
    </source>
</evidence>
<evidence type="ECO:0000256" key="2">
    <source>
        <dbReference type="ARBA" id="ARBA00006411"/>
    </source>
</evidence>